<evidence type="ECO:0008006" key="4">
    <source>
        <dbReference type="Google" id="ProtNLM"/>
    </source>
</evidence>
<evidence type="ECO:0000313" key="2">
    <source>
        <dbReference type="EMBL" id="BCZ78793.1"/>
    </source>
</evidence>
<gene>
    <name evidence="2" type="ORF">PTKU64_24680</name>
</gene>
<feature type="transmembrane region" description="Helical" evidence="1">
    <location>
        <begin position="17"/>
        <end position="38"/>
    </location>
</feature>
<dbReference type="Pfam" id="PF07963">
    <property type="entry name" value="N_methyl"/>
    <property type="match status" value="1"/>
</dbReference>
<keyword evidence="3" id="KW-1185">Reference proteome</keyword>
<keyword evidence="1" id="KW-0472">Membrane</keyword>
<keyword evidence="1" id="KW-1133">Transmembrane helix</keyword>
<keyword evidence="1" id="KW-0812">Transmembrane</keyword>
<dbReference type="RefSeq" id="WP_229512031.1">
    <property type="nucleotide sequence ID" value="NZ_AP024955.1"/>
</dbReference>
<dbReference type="EMBL" id="AP024955">
    <property type="protein sequence ID" value="BCZ78793.1"/>
    <property type="molecule type" value="Genomic_DNA"/>
</dbReference>
<proteinExistence type="predicted"/>
<dbReference type="InterPro" id="IPR012902">
    <property type="entry name" value="N_methyl_site"/>
</dbReference>
<sequence>MTRACLVSQRGQSLLEVLVAVAVTAVTVLGLVAVQLSIARDARAMSYRAQAAFVADAIAEAARAPNPNDAAISQWRTRAANLLPKGDAGTSGGGADLSFARATWAWRDNMPRNASNPGDMIDMPASCGDADAPQDVQCVVMAFSR</sequence>
<accession>A0ABM7TV21</accession>
<dbReference type="Proteomes" id="UP001319874">
    <property type="component" value="Chromosome 1"/>
</dbReference>
<evidence type="ECO:0000256" key="1">
    <source>
        <dbReference type="SAM" id="Phobius"/>
    </source>
</evidence>
<reference evidence="2 3" key="1">
    <citation type="journal article" date="2022" name="Front. Microbiol.">
        <title>Identification and characterization of a novel class of self-sufficient cytochrome P450 hydroxylase involved in cyclohexanecarboxylate degradation in Paraburkholderia terrae strain KU-64.</title>
        <authorList>
            <person name="Yamamoto T."/>
            <person name="Hasegawa Y."/>
            <person name="Iwaki H."/>
        </authorList>
    </citation>
    <scope>NUCLEOTIDE SEQUENCE [LARGE SCALE GENOMIC DNA]</scope>
    <source>
        <strain evidence="2 3">KU-64</strain>
    </source>
</reference>
<organism evidence="2 3">
    <name type="scientific">Paraburkholderia terrae</name>
    <dbReference type="NCBI Taxonomy" id="311230"/>
    <lineage>
        <taxon>Bacteria</taxon>
        <taxon>Pseudomonadati</taxon>
        <taxon>Pseudomonadota</taxon>
        <taxon>Betaproteobacteria</taxon>
        <taxon>Burkholderiales</taxon>
        <taxon>Burkholderiaceae</taxon>
        <taxon>Paraburkholderia</taxon>
    </lineage>
</organism>
<name>A0ABM7TV21_9BURK</name>
<protein>
    <recommendedName>
        <fullName evidence="4">Type IV pilus modification protein PilV</fullName>
    </recommendedName>
</protein>
<evidence type="ECO:0000313" key="3">
    <source>
        <dbReference type="Proteomes" id="UP001319874"/>
    </source>
</evidence>